<sequence length="121" mass="12874">MEERAFAAAVAEQAGLGKEEAADLTRATLEALGHQLSGGEVRDLALDLPGGLADSLPQHSGGAHPVPLRDFVRQVSERTGLNEAEARRGARAVLTTLRRSVSSTHVQHALAQLPAEYRQFA</sequence>
<reference evidence="2" key="1">
    <citation type="journal article" date="2019" name="Int. J. Syst. Evol. Microbiol.">
        <title>The Global Catalogue of Microorganisms (GCM) 10K type strain sequencing project: providing services to taxonomists for standard genome sequencing and annotation.</title>
        <authorList>
            <consortium name="The Broad Institute Genomics Platform"/>
            <consortium name="The Broad Institute Genome Sequencing Center for Infectious Disease"/>
            <person name="Wu L."/>
            <person name="Ma J."/>
        </authorList>
    </citation>
    <scope>NUCLEOTIDE SEQUENCE [LARGE SCALE GENOMIC DNA]</scope>
    <source>
        <strain evidence="2">CGMCC 4.7152</strain>
    </source>
</reference>
<name>A0ABV9WH85_9ACTN</name>
<dbReference type="Gene3D" id="1.10.490.110">
    <property type="entry name" value="Uncharacterized conserved protein DUF2267"/>
    <property type="match status" value="1"/>
</dbReference>
<dbReference type="Pfam" id="PF10025">
    <property type="entry name" value="DUF2267"/>
    <property type="match status" value="1"/>
</dbReference>
<comment type="caution">
    <text evidence="1">The sequence shown here is derived from an EMBL/GenBank/DDBJ whole genome shotgun (WGS) entry which is preliminary data.</text>
</comment>
<keyword evidence="2" id="KW-1185">Reference proteome</keyword>
<dbReference type="InterPro" id="IPR038282">
    <property type="entry name" value="DUF2267_sf"/>
</dbReference>
<protein>
    <submittedName>
        <fullName evidence="1">DUF2267 domain-containing protein</fullName>
    </submittedName>
</protein>
<dbReference type="EMBL" id="JBHSIU010000130">
    <property type="protein sequence ID" value="MFC5008070.1"/>
    <property type="molecule type" value="Genomic_DNA"/>
</dbReference>
<dbReference type="InterPro" id="IPR018727">
    <property type="entry name" value="DUF2267"/>
</dbReference>
<proteinExistence type="predicted"/>
<organism evidence="1 2">
    <name type="scientific">Dactylosporangium cerinum</name>
    <dbReference type="NCBI Taxonomy" id="1434730"/>
    <lineage>
        <taxon>Bacteria</taxon>
        <taxon>Bacillati</taxon>
        <taxon>Actinomycetota</taxon>
        <taxon>Actinomycetes</taxon>
        <taxon>Micromonosporales</taxon>
        <taxon>Micromonosporaceae</taxon>
        <taxon>Dactylosporangium</taxon>
    </lineage>
</organism>
<evidence type="ECO:0000313" key="1">
    <source>
        <dbReference type="EMBL" id="MFC5008070.1"/>
    </source>
</evidence>
<dbReference type="Proteomes" id="UP001595912">
    <property type="component" value="Unassembled WGS sequence"/>
</dbReference>
<accession>A0ABV9WH85</accession>
<dbReference type="RefSeq" id="WP_380128722.1">
    <property type="nucleotide sequence ID" value="NZ_JBHSIU010000130.1"/>
</dbReference>
<gene>
    <name evidence="1" type="ORF">ACFPIJ_60940</name>
</gene>
<evidence type="ECO:0000313" key="2">
    <source>
        <dbReference type="Proteomes" id="UP001595912"/>
    </source>
</evidence>